<dbReference type="PANTHER" id="PTHR30582">
    <property type="entry name" value="L,D-TRANSPEPTIDASE"/>
    <property type="match status" value="1"/>
</dbReference>
<dbReference type="InterPro" id="IPR038063">
    <property type="entry name" value="Transpep_catalytic_dom"/>
</dbReference>
<evidence type="ECO:0000256" key="5">
    <source>
        <dbReference type="ARBA" id="ARBA00023316"/>
    </source>
</evidence>
<evidence type="ECO:0000256" key="4">
    <source>
        <dbReference type="ARBA" id="ARBA00022984"/>
    </source>
</evidence>
<protein>
    <recommendedName>
        <fullName evidence="7">L,D-TPase catalytic domain-containing protein</fullName>
    </recommendedName>
</protein>
<name>X1AE84_9ZZZZ</name>
<dbReference type="GO" id="GO:0018104">
    <property type="term" value="P:peptidoglycan-protein cross-linking"/>
    <property type="evidence" value="ECO:0007669"/>
    <property type="project" value="TreeGrafter"/>
</dbReference>
<dbReference type="InterPro" id="IPR050979">
    <property type="entry name" value="LD-transpeptidase"/>
</dbReference>
<dbReference type="GO" id="GO:0071972">
    <property type="term" value="F:peptidoglycan L,D-transpeptidase activity"/>
    <property type="evidence" value="ECO:0007669"/>
    <property type="project" value="TreeGrafter"/>
</dbReference>
<keyword evidence="3" id="KW-0133">Cell shape</keyword>
<dbReference type="GO" id="GO:0016740">
    <property type="term" value="F:transferase activity"/>
    <property type="evidence" value="ECO:0007669"/>
    <property type="project" value="UniProtKB-KW"/>
</dbReference>
<keyword evidence="5" id="KW-0961">Cell wall biogenesis/degradation</keyword>
<sequence length="169" mass="19737">ESEEDKDIIKKEAGEEQESAGGEETVSENDNPGQNEDQNIDFSNSDDFRIEVDLTKQKVFVYYKDNLIKEMICSGGTDQSPTPRGEFETSDKIKYSWVERFDVGAFYWTRFYKKYLFHSVPFDKNREMIIEEYEKLGSPVSHGCIRLELEEAKWLYDKLPSGVKVIIYK</sequence>
<evidence type="ECO:0000256" key="2">
    <source>
        <dbReference type="ARBA" id="ARBA00022679"/>
    </source>
</evidence>
<dbReference type="PROSITE" id="PS52029">
    <property type="entry name" value="LD_TPASE"/>
    <property type="match status" value="1"/>
</dbReference>
<evidence type="ECO:0000256" key="3">
    <source>
        <dbReference type="ARBA" id="ARBA00022960"/>
    </source>
</evidence>
<feature type="domain" description="L,D-TPase catalytic" evidence="7">
    <location>
        <begin position="48"/>
        <end position="168"/>
    </location>
</feature>
<feature type="non-terminal residue" evidence="8">
    <location>
        <position position="1"/>
    </location>
</feature>
<evidence type="ECO:0000259" key="7">
    <source>
        <dbReference type="PROSITE" id="PS52029"/>
    </source>
</evidence>
<dbReference type="GO" id="GO:0008360">
    <property type="term" value="P:regulation of cell shape"/>
    <property type="evidence" value="ECO:0007669"/>
    <property type="project" value="UniProtKB-KW"/>
</dbReference>
<keyword evidence="2" id="KW-0808">Transferase</keyword>
<keyword evidence="4" id="KW-0573">Peptidoglycan synthesis</keyword>
<comment type="pathway">
    <text evidence="1">Cell wall biogenesis; peptidoglycan biosynthesis.</text>
</comment>
<dbReference type="PANTHER" id="PTHR30582:SF2">
    <property type="entry name" value="L,D-TRANSPEPTIDASE YCIB-RELATED"/>
    <property type="match status" value="1"/>
</dbReference>
<organism evidence="8">
    <name type="scientific">marine sediment metagenome</name>
    <dbReference type="NCBI Taxonomy" id="412755"/>
    <lineage>
        <taxon>unclassified sequences</taxon>
        <taxon>metagenomes</taxon>
        <taxon>ecological metagenomes</taxon>
    </lineage>
</organism>
<feature type="compositionally biased region" description="Polar residues" evidence="6">
    <location>
        <begin position="28"/>
        <end position="42"/>
    </location>
</feature>
<evidence type="ECO:0000313" key="8">
    <source>
        <dbReference type="EMBL" id="GAG80925.1"/>
    </source>
</evidence>
<feature type="region of interest" description="Disordered" evidence="6">
    <location>
        <begin position="1"/>
        <end position="42"/>
    </location>
</feature>
<dbReference type="SUPFAM" id="SSF141523">
    <property type="entry name" value="L,D-transpeptidase catalytic domain-like"/>
    <property type="match status" value="1"/>
</dbReference>
<dbReference type="InterPro" id="IPR005490">
    <property type="entry name" value="LD_TPept_cat_dom"/>
</dbReference>
<dbReference type="Pfam" id="PF03734">
    <property type="entry name" value="YkuD"/>
    <property type="match status" value="1"/>
</dbReference>
<evidence type="ECO:0000256" key="6">
    <source>
        <dbReference type="SAM" id="MobiDB-lite"/>
    </source>
</evidence>
<evidence type="ECO:0000256" key="1">
    <source>
        <dbReference type="ARBA" id="ARBA00004752"/>
    </source>
</evidence>
<accession>X1AE84</accession>
<reference evidence="8" key="1">
    <citation type="journal article" date="2014" name="Front. Microbiol.">
        <title>High frequency of phylogenetically diverse reductive dehalogenase-homologous genes in deep subseafloor sedimentary metagenomes.</title>
        <authorList>
            <person name="Kawai M."/>
            <person name="Futagami T."/>
            <person name="Toyoda A."/>
            <person name="Takaki Y."/>
            <person name="Nishi S."/>
            <person name="Hori S."/>
            <person name="Arai W."/>
            <person name="Tsubouchi T."/>
            <person name="Morono Y."/>
            <person name="Uchiyama I."/>
            <person name="Ito T."/>
            <person name="Fujiyama A."/>
            <person name="Inagaki F."/>
            <person name="Takami H."/>
        </authorList>
    </citation>
    <scope>NUCLEOTIDE SEQUENCE</scope>
    <source>
        <strain evidence="8">Expedition CK06-06</strain>
    </source>
</reference>
<proteinExistence type="predicted"/>
<gene>
    <name evidence="8" type="ORF">S01H4_31515</name>
</gene>
<dbReference type="GO" id="GO:0005576">
    <property type="term" value="C:extracellular region"/>
    <property type="evidence" value="ECO:0007669"/>
    <property type="project" value="TreeGrafter"/>
</dbReference>
<dbReference type="GO" id="GO:0071555">
    <property type="term" value="P:cell wall organization"/>
    <property type="evidence" value="ECO:0007669"/>
    <property type="project" value="UniProtKB-KW"/>
</dbReference>
<comment type="caution">
    <text evidence="8">The sequence shown here is derived from an EMBL/GenBank/DDBJ whole genome shotgun (WGS) entry which is preliminary data.</text>
</comment>
<dbReference type="CDD" id="cd16913">
    <property type="entry name" value="YkuD_like"/>
    <property type="match status" value="1"/>
</dbReference>
<dbReference type="AlphaFoldDB" id="X1AE84"/>
<dbReference type="Gene3D" id="2.40.440.10">
    <property type="entry name" value="L,D-transpeptidase catalytic domain-like"/>
    <property type="match status" value="1"/>
</dbReference>
<dbReference type="UniPathway" id="UPA00219"/>
<dbReference type="EMBL" id="BART01016377">
    <property type="protein sequence ID" value="GAG80925.1"/>
    <property type="molecule type" value="Genomic_DNA"/>
</dbReference>